<keyword evidence="1" id="KW-1133">Transmembrane helix</keyword>
<keyword evidence="3" id="KW-1185">Reference proteome</keyword>
<dbReference type="Proteomes" id="UP000054805">
    <property type="component" value="Unassembled WGS sequence"/>
</dbReference>
<organism evidence="2 3">
    <name type="scientific">Trichinella pseudospiralis</name>
    <name type="common">Parasitic roundworm</name>
    <dbReference type="NCBI Taxonomy" id="6337"/>
    <lineage>
        <taxon>Eukaryota</taxon>
        <taxon>Metazoa</taxon>
        <taxon>Ecdysozoa</taxon>
        <taxon>Nematoda</taxon>
        <taxon>Enoplea</taxon>
        <taxon>Dorylaimia</taxon>
        <taxon>Trichinellida</taxon>
        <taxon>Trichinellidae</taxon>
        <taxon>Trichinella</taxon>
    </lineage>
</organism>
<dbReference type="EMBL" id="JYDS01000175">
    <property type="protein sequence ID" value="KRZ22372.1"/>
    <property type="molecule type" value="Genomic_DNA"/>
</dbReference>
<accession>A0A0V1IIM3</accession>
<gene>
    <name evidence="2" type="ORF">T4B_5233</name>
</gene>
<evidence type="ECO:0000313" key="3">
    <source>
        <dbReference type="Proteomes" id="UP000054805"/>
    </source>
</evidence>
<feature type="transmembrane region" description="Helical" evidence="1">
    <location>
        <begin position="43"/>
        <end position="62"/>
    </location>
</feature>
<evidence type="ECO:0000313" key="2">
    <source>
        <dbReference type="EMBL" id="KRZ22372.1"/>
    </source>
</evidence>
<evidence type="ECO:0000256" key="1">
    <source>
        <dbReference type="SAM" id="Phobius"/>
    </source>
</evidence>
<evidence type="ECO:0008006" key="4">
    <source>
        <dbReference type="Google" id="ProtNLM"/>
    </source>
</evidence>
<comment type="caution">
    <text evidence="2">The sequence shown here is derived from an EMBL/GenBank/DDBJ whole genome shotgun (WGS) entry which is preliminary data.</text>
</comment>
<keyword evidence="1" id="KW-0472">Membrane</keyword>
<reference evidence="2 3" key="1">
    <citation type="submission" date="2015-01" db="EMBL/GenBank/DDBJ databases">
        <title>Evolution of Trichinella species and genotypes.</title>
        <authorList>
            <person name="Korhonen P.K."/>
            <person name="Edoardo P."/>
            <person name="Giuseppe L.R."/>
            <person name="Gasser R.B."/>
        </authorList>
    </citation>
    <scope>NUCLEOTIDE SEQUENCE [LARGE SCALE GENOMIC DNA]</scope>
    <source>
        <strain evidence="2">ISS588</strain>
    </source>
</reference>
<protein>
    <recommendedName>
        <fullName evidence="4">Transmembrane protein</fullName>
    </recommendedName>
</protein>
<proteinExistence type="predicted"/>
<dbReference type="AlphaFoldDB" id="A0A0V1IIM3"/>
<name>A0A0V1IIM3_TRIPS</name>
<sequence length="93" mass="10628">MALWPSGKASVSIIKIDVKQPCVNDFKFKSTVNNHKNMMNVKINSNVILIITTLLFFIIYHYHRMDASSECEERKIVIGLGGEEEEEEEEGIL</sequence>
<keyword evidence="1" id="KW-0812">Transmembrane</keyword>